<evidence type="ECO:0000256" key="1">
    <source>
        <dbReference type="ARBA" id="ARBA00006432"/>
    </source>
</evidence>
<keyword evidence="6" id="KW-0007">Acetylation</keyword>
<dbReference type="FunFam" id="3.30.300.30:FF:000005">
    <property type="entry name" value="Acyl-coenzyme A synthetase ACSM5, mitochondrial"/>
    <property type="match status" value="1"/>
</dbReference>
<evidence type="ECO:0000259" key="8">
    <source>
        <dbReference type="Pfam" id="PF13193"/>
    </source>
</evidence>
<keyword evidence="3 9" id="KW-0436">Ligase</keyword>
<dbReference type="NCBIfam" id="NF003313">
    <property type="entry name" value="PRK04319.1"/>
    <property type="match status" value="1"/>
</dbReference>
<dbReference type="Pfam" id="PF13193">
    <property type="entry name" value="AMP-binding_C"/>
    <property type="match status" value="1"/>
</dbReference>
<comment type="caution">
    <text evidence="9">The sequence shown here is derived from an EMBL/GenBank/DDBJ whole genome shotgun (WGS) entry which is preliminary data.</text>
</comment>
<dbReference type="PATRIC" id="fig|1396.428.peg.753"/>
<dbReference type="SUPFAM" id="SSF56801">
    <property type="entry name" value="Acetyl-CoA synthetase-like"/>
    <property type="match status" value="1"/>
</dbReference>
<dbReference type="InterPro" id="IPR045851">
    <property type="entry name" value="AMP-bd_C_sf"/>
</dbReference>
<dbReference type="PANTHER" id="PTHR24095:SF14">
    <property type="entry name" value="ACETYL-COENZYME A SYNTHETASE 1"/>
    <property type="match status" value="1"/>
</dbReference>
<dbReference type="GO" id="GO:0005829">
    <property type="term" value="C:cytosol"/>
    <property type="evidence" value="ECO:0007669"/>
    <property type="project" value="TreeGrafter"/>
</dbReference>
<organism evidence="9 10">
    <name type="scientific">Bacillus cereus</name>
    <dbReference type="NCBI Taxonomy" id="1396"/>
    <lineage>
        <taxon>Bacteria</taxon>
        <taxon>Bacillati</taxon>
        <taxon>Bacillota</taxon>
        <taxon>Bacilli</taxon>
        <taxon>Bacillales</taxon>
        <taxon>Bacillaceae</taxon>
        <taxon>Bacillus</taxon>
        <taxon>Bacillus cereus group</taxon>
    </lineage>
</organism>
<evidence type="ECO:0000256" key="4">
    <source>
        <dbReference type="ARBA" id="ARBA00022741"/>
    </source>
</evidence>
<dbReference type="Proteomes" id="UP000035214">
    <property type="component" value="Unassembled WGS sequence"/>
</dbReference>
<evidence type="ECO:0000256" key="5">
    <source>
        <dbReference type="ARBA" id="ARBA00022840"/>
    </source>
</evidence>
<keyword evidence="5" id="KW-0067">ATP-binding</keyword>
<evidence type="ECO:0000256" key="3">
    <source>
        <dbReference type="ARBA" id="ARBA00022598"/>
    </source>
</evidence>
<evidence type="ECO:0000313" key="9">
    <source>
        <dbReference type="EMBL" id="KLA24413.1"/>
    </source>
</evidence>
<accession>A0A0G8EJI0</accession>
<feature type="domain" description="AMP-binding enzyme C-terminal" evidence="8">
    <location>
        <begin position="471"/>
        <end position="549"/>
    </location>
</feature>
<protein>
    <recommendedName>
        <fullName evidence="2">acetate--CoA ligase</fullName>
        <ecNumber evidence="2">6.2.1.1</ecNumber>
    </recommendedName>
</protein>
<dbReference type="EMBL" id="LCYI01000050">
    <property type="protein sequence ID" value="KLA24413.1"/>
    <property type="molecule type" value="Genomic_DNA"/>
</dbReference>
<dbReference type="GO" id="GO:0003987">
    <property type="term" value="F:acetate-CoA ligase activity"/>
    <property type="evidence" value="ECO:0007669"/>
    <property type="project" value="UniProtKB-EC"/>
</dbReference>
<comment type="similarity">
    <text evidence="1">Belongs to the ATP-dependent AMP-binding enzyme family.</text>
</comment>
<name>A0A0G8EJI0_BACCE</name>
<evidence type="ECO:0000259" key="7">
    <source>
        <dbReference type="Pfam" id="PF00501"/>
    </source>
</evidence>
<dbReference type="FunFam" id="3.40.50.12780:FF:000020">
    <property type="entry name" value="Acetyl-coenzyme A synthetase"/>
    <property type="match status" value="1"/>
</dbReference>
<dbReference type="PROSITE" id="PS00455">
    <property type="entry name" value="AMP_BINDING"/>
    <property type="match status" value="1"/>
</dbReference>
<dbReference type="InterPro" id="IPR042099">
    <property type="entry name" value="ANL_N_sf"/>
</dbReference>
<dbReference type="InterPro" id="IPR020845">
    <property type="entry name" value="AMP-binding_CS"/>
</dbReference>
<evidence type="ECO:0000256" key="2">
    <source>
        <dbReference type="ARBA" id="ARBA00013275"/>
    </source>
</evidence>
<dbReference type="GO" id="GO:0006085">
    <property type="term" value="P:acetyl-CoA biosynthetic process"/>
    <property type="evidence" value="ECO:0007669"/>
    <property type="project" value="TreeGrafter"/>
</dbReference>
<dbReference type="InterPro" id="IPR025110">
    <property type="entry name" value="AMP-bd_C"/>
</dbReference>
<gene>
    <name evidence="9" type="ORF">B4077_4407</name>
</gene>
<evidence type="ECO:0000313" key="10">
    <source>
        <dbReference type="Proteomes" id="UP000035214"/>
    </source>
</evidence>
<dbReference type="CDD" id="cd05969">
    <property type="entry name" value="MACS_like_4"/>
    <property type="match status" value="1"/>
</dbReference>
<dbReference type="GeneID" id="301199340"/>
<dbReference type="PANTHER" id="PTHR24095">
    <property type="entry name" value="ACETYL-COENZYME A SYNTHETASE"/>
    <property type="match status" value="1"/>
</dbReference>
<dbReference type="EC" id="6.2.1.1" evidence="2"/>
<evidence type="ECO:0000256" key="6">
    <source>
        <dbReference type="ARBA" id="ARBA00022990"/>
    </source>
</evidence>
<dbReference type="GO" id="GO:0005524">
    <property type="term" value="F:ATP binding"/>
    <property type="evidence" value="ECO:0007669"/>
    <property type="project" value="UniProtKB-KW"/>
</dbReference>
<feature type="domain" description="AMP-dependent synthetase/ligase" evidence="7">
    <location>
        <begin position="52"/>
        <end position="420"/>
    </location>
</feature>
<dbReference type="Pfam" id="PF00501">
    <property type="entry name" value="AMP-binding"/>
    <property type="match status" value="1"/>
</dbReference>
<reference evidence="9 10" key="1">
    <citation type="submission" date="2015-04" db="EMBL/GenBank/DDBJ databases">
        <title>Draft Genome Sequences of Eight Spore-Forming Food Isolates of Bacillus cereus Genome sequencing.</title>
        <authorList>
            <person name="Krawcyk A.O."/>
            <person name="de Jong A."/>
            <person name="Eijlander R.T."/>
            <person name="Berendsen E.M."/>
            <person name="Holsappel S."/>
            <person name="Wells-Bennik M."/>
            <person name="Kuipers O.P."/>
        </authorList>
    </citation>
    <scope>NUCLEOTIDE SEQUENCE [LARGE SCALE GENOMIC DNA]</scope>
    <source>
        <strain evidence="9 10">B4077</strain>
    </source>
</reference>
<sequence>MKVETLPVIKGENNLPNYDEAYANFNWEEVNKNFTWNETGRVNMAYEAIDKHAKSDRKNKVALYYQDGSRKEKYTFKEMKDFSNKAGNVLKNYGDVEKGDRVFIFMPRSPELYFALLGAVKLGAIVGPLFEAFMEGAVRDRLEDSEAKVLITTPELLERVPLNDLPALKTVFLVGDNVEEGGKTVAFNPLFEQASKELHIEWLGREDGLILHYTSGSTGKPKGVLHAQNAMVQHYQTAKWVLDLKEDDVYWCTADPGWVTGTAYGIFAPWLVGASNVILGGRFSPEAWYEALQDYGVTVWYSAPTAFRMLMGAGQDAIKKYDLSQVRHVLSVGEPLNPEVIRWGMNAFGLRIHDTWWMTETGGQVICNYPCMEIRPGSMGKPIPGVKAAIVDNEGNEVPPYTMGNLAIGKGWPAMMRGIWNNQQKYESYFMPGDWYVSGDSAYMDEDGYFWFQGRIDDVIMTSGERVGPFEVESKLIEHAAVAEAGVIGIPDPVRGEIIKAFIALRAGYEPSDELKEEIRQFVKKGLAAHAAPRQIEFRDKLPKTRSGKIMRRVLKAWELNLPTGDLSTMED</sequence>
<dbReference type="AlphaFoldDB" id="A0A0G8EJI0"/>
<dbReference type="Gene3D" id="3.40.50.12780">
    <property type="entry name" value="N-terminal domain of ligase-like"/>
    <property type="match status" value="1"/>
</dbReference>
<proteinExistence type="inferred from homology"/>
<dbReference type="Gene3D" id="3.30.300.30">
    <property type="match status" value="1"/>
</dbReference>
<dbReference type="InterPro" id="IPR000873">
    <property type="entry name" value="AMP-dep_synth/lig_dom"/>
</dbReference>
<keyword evidence="4" id="KW-0547">Nucleotide-binding</keyword>
<dbReference type="RefSeq" id="WP_046956190.1">
    <property type="nucleotide sequence ID" value="NZ_LCYI01000050.1"/>
</dbReference>